<comment type="cofactor">
    <cofactor evidence="1">
        <name>pantetheine 4'-phosphate</name>
        <dbReference type="ChEBI" id="CHEBI:47942"/>
    </cofactor>
</comment>
<dbReference type="FunFam" id="3.40.50.980:FF:000001">
    <property type="entry name" value="Non-ribosomal peptide synthetase"/>
    <property type="match status" value="3"/>
</dbReference>
<dbReference type="InterPro" id="IPR036736">
    <property type="entry name" value="ACP-like_sf"/>
</dbReference>
<dbReference type="GO" id="GO:0031177">
    <property type="term" value="F:phosphopantetheine binding"/>
    <property type="evidence" value="ECO:0007669"/>
    <property type="project" value="InterPro"/>
</dbReference>
<dbReference type="PROSITE" id="PS50075">
    <property type="entry name" value="CARRIER"/>
    <property type="match status" value="3"/>
</dbReference>
<comment type="caution">
    <text evidence="6">The sequence shown here is derived from an EMBL/GenBank/DDBJ whole genome shotgun (WGS) entry which is preliminary data.</text>
</comment>
<dbReference type="PROSITE" id="PS00012">
    <property type="entry name" value="PHOSPHOPANTETHEINE"/>
    <property type="match status" value="1"/>
</dbReference>
<evidence type="ECO:0000313" key="6">
    <source>
        <dbReference type="EMBL" id="RAX13767.1"/>
    </source>
</evidence>
<dbReference type="InterPro" id="IPR000873">
    <property type="entry name" value="AMP-dep_synth/lig_dom"/>
</dbReference>
<dbReference type="PROSITE" id="PS00455">
    <property type="entry name" value="AMP_BINDING"/>
    <property type="match status" value="3"/>
</dbReference>
<dbReference type="CDD" id="cd19544">
    <property type="entry name" value="E-C_NRPS"/>
    <property type="match status" value="1"/>
</dbReference>
<dbReference type="NCBIfam" id="TIGR01733">
    <property type="entry name" value="AA-adenyl-dom"/>
    <property type="match status" value="3"/>
</dbReference>
<dbReference type="FunFam" id="2.30.38.10:FF:000001">
    <property type="entry name" value="Non-ribosomal peptide synthetase PvdI"/>
    <property type="match status" value="1"/>
</dbReference>
<dbReference type="FunFam" id="3.40.50.12780:FF:000012">
    <property type="entry name" value="Non-ribosomal peptide synthetase"/>
    <property type="match status" value="2"/>
</dbReference>
<name>A0A329XAA4_9GAMM</name>
<dbReference type="SUPFAM" id="SSF56801">
    <property type="entry name" value="Acetyl-CoA synthetase-like"/>
    <property type="match status" value="3"/>
</dbReference>
<accession>A0A329XAA4</accession>
<evidence type="ECO:0000313" key="7">
    <source>
        <dbReference type="Proteomes" id="UP000250919"/>
    </source>
</evidence>
<proteinExistence type="inferred from homology"/>
<dbReference type="Gene3D" id="3.30.559.30">
    <property type="entry name" value="Nonribosomal peptide synthetase, condensation domain"/>
    <property type="match status" value="3"/>
</dbReference>
<evidence type="ECO:0000259" key="5">
    <source>
        <dbReference type="PROSITE" id="PS50075"/>
    </source>
</evidence>
<protein>
    <submittedName>
        <fullName evidence="6">Non-ribosomal peptide synthetase</fullName>
    </submittedName>
</protein>
<dbReference type="Gene3D" id="3.40.50.980">
    <property type="match status" value="6"/>
</dbReference>
<feature type="domain" description="Carrier" evidence="5">
    <location>
        <begin position="2094"/>
        <end position="2169"/>
    </location>
</feature>
<reference evidence="6 7" key="1">
    <citation type="journal article" date="2018" name="Int. J. Syst. Evol. Microbiol.">
        <title>Whole-genome-based revisit of Photorhabdus phylogeny: proposal for the elevation of most Photorhabdus subspecies to the species level and description of one novel species Photorhabdus bodei sp. nov., and one novel subspecies Photorhabdus laumondii subsp. clarkei subsp. nov.</title>
        <authorList>
            <person name="Machado R.A.R."/>
            <person name="Wuthrich D."/>
            <person name="Kuhnert P."/>
            <person name="Arce C.C.M."/>
            <person name="Thonen L."/>
            <person name="Ruiz C."/>
            <person name="Zhang X."/>
            <person name="Robert C.A.M."/>
            <person name="Karimi J."/>
            <person name="Kamali S."/>
            <person name="Ma J."/>
            <person name="Bruggmann R."/>
            <person name="Erb M."/>
        </authorList>
    </citation>
    <scope>NUCLEOTIDE SEQUENCE [LARGE SCALE GENOMIC DNA]</scope>
    <source>
        <strain evidence="6 7">LJ24-63</strain>
    </source>
</reference>
<feature type="domain" description="Carrier" evidence="5">
    <location>
        <begin position="3187"/>
        <end position="3262"/>
    </location>
</feature>
<dbReference type="CDD" id="cd05930">
    <property type="entry name" value="A_NRPS"/>
    <property type="match status" value="2"/>
</dbReference>
<dbReference type="InterPro" id="IPR020806">
    <property type="entry name" value="PKS_PP-bd"/>
</dbReference>
<dbReference type="Gene3D" id="1.10.1200.10">
    <property type="entry name" value="ACP-like"/>
    <property type="match status" value="3"/>
</dbReference>
<dbReference type="NCBIfam" id="NF003417">
    <property type="entry name" value="PRK04813.1"/>
    <property type="match status" value="3"/>
</dbReference>
<dbReference type="Gene3D" id="2.30.38.10">
    <property type="entry name" value="Luciferase, Domain 3"/>
    <property type="match status" value="3"/>
</dbReference>
<dbReference type="Pfam" id="PF00668">
    <property type="entry name" value="Condensation"/>
    <property type="match status" value="3"/>
</dbReference>
<evidence type="ECO:0000256" key="2">
    <source>
        <dbReference type="ARBA" id="ARBA00006432"/>
    </source>
</evidence>
<evidence type="ECO:0000256" key="4">
    <source>
        <dbReference type="ARBA" id="ARBA00022553"/>
    </source>
</evidence>
<dbReference type="InterPro" id="IPR006162">
    <property type="entry name" value="Ppantetheine_attach_site"/>
</dbReference>
<keyword evidence="3" id="KW-0596">Phosphopantetheine</keyword>
<dbReference type="Gene3D" id="3.30.300.30">
    <property type="match status" value="3"/>
</dbReference>
<organism evidence="6 7">
    <name type="scientific">Photorhabdus bodei</name>
    <dbReference type="NCBI Taxonomy" id="2029681"/>
    <lineage>
        <taxon>Bacteria</taxon>
        <taxon>Pseudomonadati</taxon>
        <taxon>Pseudomonadota</taxon>
        <taxon>Gammaproteobacteria</taxon>
        <taxon>Enterobacterales</taxon>
        <taxon>Morganellaceae</taxon>
        <taxon>Photorhabdus</taxon>
    </lineage>
</organism>
<dbReference type="PANTHER" id="PTHR45527">
    <property type="entry name" value="NONRIBOSOMAL PEPTIDE SYNTHETASE"/>
    <property type="match status" value="1"/>
</dbReference>
<dbReference type="Pfam" id="PF13193">
    <property type="entry name" value="AMP-binding_C"/>
    <property type="match status" value="2"/>
</dbReference>
<dbReference type="Pfam" id="PF00550">
    <property type="entry name" value="PP-binding"/>
    <property type="match status" value="3"/>
</dbReference>
<evidence type="ECO:0000256" key="1">
    <source>
        <dbReference type="ARBA" id="ARBA00001957"/>
    </source>
</evidence>
<dbReference type="Proteomes" id="UP000250919">
    <property type="component" value="Unassembled WGS sequence"/>
</dbReference>
<dbReference type="InterPro" id="IPR001242">
    <property type="entry name" value="Condensation_dom"/>
</dbReference>
<comment type="similarity">
    <text evidence="2">Belongs to the ATP-dependent AMP-binding enzyme family.</text>
</comment>
<dbReference type="GO" id="GO:0003824">
    <property type="term" value="F:catalytic activity"/>
    <property type="evidence" value="ECO:0007669"/>
    <property type="project" value="InterPro"/>
</dbReference>
<dbReference type="GO" id="GO:0005737">
    <property type="term" value="C:cytoplasm"/>
    <property type="evidence" value="ECO:0007669"/>
    <property type="project" value="TreeGrafter"/>
</dbReference>
<gene>
    <name evidence="6" type="ORF">CKY02_04755</name>
</gene>
<sequence>MFLDKVEQLVIPLNQQQKEIYLDHINREDTAAFNIGGYVEIKQSINIKNLECAIKYTIQEHAVLRCSIVDKYSMPHHVDSDALKGTVEFAHIVQDHHFELSHLDLSGEEEAESKALAIVERIFSEPFRLAQDVLYRVGLIQLAANRFWLYFISHHIIIDGVGYANWFRSIFDAYQQLELGNTPKENTGVRFLDLAAQPLPENYNQQLAKAAKYWKELLHHLPDVPFQCRKEGFGTADSRKNSRLVHFIKPDRYQSFLTKASQCNLPISPLFITAIASLVNRINQSDGVLIGTPLHNRTTSAQRNMVGSFISMLPVMCVQNEQISVAESVAMTARTIKSGYRYRSYPSSALYKDLSLRAQGRERLFDIVFNYQQIDFDFSASGLDTETHYLSHGREDIPLTVILCDYGDKQSTQLQLDYRHDYFSSHQAEHLLQSIMTLVEQMVAQPEALLTSLDLVSKGVEQALWHLSQSAVPGEKPVCPTITLVHEQIEQYAKRHPDAIAIVDGERQMSYAALNSKANQLANYLIEQGVRPDSRVAICLPRSSEMVVAMLATLKAGAAYVPMDPDYPDGRLQFMLTDAEPVVCITVSSIAYRFAACEITTLLLDDAQLNEHLALRSVANISASNIGLQLEHLAYVIYTSGTTGQPKGVMVEHKQLNHFVAHITEFYRLTEHDKFLQFSSVSFDISVEECFGSLCNGGTLVLRADDIHYDFDAFWAFCRHHEISVTSLPTAFWHQLVNYSRQPIDSSLRLVILGGEMVKSVSAREWFERGPAIELINTYGPTETTVTASAYCMTSLADVTAMIPIGKANYGTQLYILDTNLKSVPSGFQGELYIGGTGVTRGYLNREQDSEKYFVANPFGSGRLYRTGDIVRQLPDGNLEFIGRNDNQVKINGFRIEPEEISNQLMDYPGIHEAVVYPRQLGSDDRLQLIAYVVAEGTININAIRLAMKNKLADYMLPVAVVQLEKLPLTQNGKLDFKQLPLPQKQDYSQQGFVAPEGEAERVLAQLWQSLLALNKVSRHDNFFALGGHSLLIMSMRAELAQRGYELPMRAIYRTNTLAELALHLSCVRKDEETLTHQEVAVNKLAEHVEHITPDMLDMVILNEKEIAVICQQVEGGASNIQDIYPLSPLQEGIFFHHRMNEQHDTYIIPILIKFTNEQKLTAFLHTLDKIVARHDIFRTSIHWHDLTTPVQVVHRTAAVPLQWQAVAPGFSALGTLAELSAIEHHHMKLDRAPMMQAIAAKDTKTDACFLLLKQHHLLSDHISVLLQIAEMHALLEDPNVLLPTPVQYREFVAYSLSANQSNSGVDYFKAKLSDVAETTAPFGLLDVYNDGLKIETVRELVGPRLAQQIIGLSIQHCISAANIFYLSWALVVAKCSGKSDVVFGSMMSGRQQAIRGSDRILGMLINLLPIRINLADLSVSEALKQIHDELIELADYEHFPLSEALRYSALPGGTPLFTSLLNFSHKSELAVANQSHHFEMIDTKEYTNYPLEMGVEQLDDDFIIQVHVESQVGANNVLMYIRTALEAIIHALGQAPQTPLLTLSITPIREQQRIINEFNSPVVAYDKTVAIHQRFEHQVVKTPAAIAAVCNTNRITYAELNRRANQLAHYLIAQGVVRNHIVAIYAERSIEFVIAMLGIMKAGAAYVPLDPTNPPERLSYMLADSGVNVVLTQSHLNGLTFNGQKRFRLDVDWPSLDHYPNTHPEVECYPDDLAYMIYTSGSTGKPKGALVHHAGALNHIDAEFDVLGFMGSDNQLLSRNFLQSAAASSDVSVWQFLAPLLSGGKTVILPDAMDLPEYVRVLQDEHIHLIQTAPSVLKILLEHLLSQGEAATPLPDLKWLMIIAEPCPVPLVNRWLQYYPEIPVMNGYGPSEASDDITYFIIDKPLEERVKNIPIGKPLPNLTMYVLDQHMQILPTNVIGELCVSGVGVGKGYWNKPEKTAESFKDNPFHTMNGHGARLYRTGDLGYWNANGNLELIGRIDNQVKVRGFRVELGEVESALVKLPQVAEAAVLVHKDRTGENCLVAYLVLTANVAQVEQIINNIKQGLSHHLPDYMIPGYYEILDKMPLNAADKINRHALPKPCLVNHHVEWVEPANKIERALAGIWQSVLNVNRVSRNDNFFYLGGHSLLVIRVISKIRAELGREIAVKAIFDHPTLAELAVMLEQRAVTTVDSIPKQPRTGELLPLSFAQERLWILSQIDQSSAEYNMPIAFAVEGEFDVGVAELALNQIIERHEILRTVYIKKDGKPFQKILSGRNLTLNYIDLTCMPKEQQSQHVAELMEKDARQIFDLSRDLMIRATFIQRQVNNGVLLFNAHHIASDGWSEDILTHEFIAYYDALRNGNNVEIKELDIQYADFAVWQRDRLQSEYLASQISYWKRQLDEIPPVHGLPLDRPRPKVRQHQGAVVTGSLPEETTQALVSLAKQHQLTPFMLFHAALALLLSRHSNSHDIVIGTPVANRLQAELETLIGFFVNTLILRVDTRHAMLSDYLSHVKQVHLDAQANQDVPFEQLVEQLQVTRSTAYTPLFQIMLTTDTDYGLTSDVGEVTFSLPGMKLNSIAPNHIQTKFDLNIDLSISEHRLHLYWVYDTSLFSHEHIEQLNDHLSRLLVGLAEATKADDDTRVSLASLPMLSNVEIEYLRHTLNDTYVEYPKNQCIHELFEQQAEENPDNIALECGDRQLTYRQLNEKSNQLAHYLLERHAIEPDTLVGLCVARSLEMVIGILAILKAGGAYVPLDPRYPQERLGYMLEDAQLEVVLIQSHLEQVLSGFNGHRVILDNLGCVSGQISTAYRHYPITNLDKHSLALTAGHLAYVIYTSGSTGKPKGVMIEHSNTIAMLSWARSQYTKEDIACVLMSTSLNFDLSIFELFLPLVSGTRACIVEDILVLHQGIDRKVTLINTVPSAMNSLVEQNAIPRGTRVINLAGEALSANLVDAIYKKNQGVTVYNLYGPSEDTTYSTWAKLDSPVHTTPAIGRIISNSQAYILDKEQQLVPYGSTGELYIGGAGLARGYLNRPELTKERFVANPLHDLTNINSSERLYRTGDLVRYLSDGNLEFVGRIDDQVKIRGFRIELGEIEYQLNQQAGVNSSLVLVKTTLTGDKQLVAYIKQVSDKLTNERARAEEWQQAQTQFIQGIKSALAKSLPDYMIPSVMVVVEEWPLTPNGKVDRKRLPEPNTEHDKSDNFIEPVGETEISLAAIWQRVLNVKQISRNDNFFELGGHSLLAIKLVTEINAAFVIELGAMQVFQTPLLHELAELICNQQLQGQIQSELETAGEEGWL</sequence>
<dbReference type="Gene3D" id="3.30.559.10">
    <property type="entry name" value="Chloramphenicol acetyltransferase-like domain"/>
    <property type="match status" value="3"/>
</dbReference>
<dbReference type="SMART" id="SM00823">
    <property type="entry name" value="PKS_PP"/>
    <property type="match status" value="3"/>
</dbReference>
<dbReference type="Pfam" id="PF00501">
    <property type="entry name" value="AMP-binding"/>
    <property type="match status" value="3"/>
</dbReference>
<dbReference type="InterPro" id="IPR020845">
    <property type="entry name" value="AMP-binding_CS"/>
</dbReference>
<evidence type="ECO:0000256" key="3">
    <source>
        <dbReference type="ARBA" id="ARBA00022450"/>
    </source>
</evidence>
<dbReference type="InterPro" id="IPR045851">
    <property type="entry name" value="AMP-bd_C_sf"/>
</dbReference>
<dbReference type="GeneID" id="88805214"/>
<dbReference type="FunFam" id="3.30.300.30:FF:000010">
    <property type="entry name" value="Enterobactin synthetase component F"/>
    <property type="match status" value="1"/>
</dbReference>
<dbReference type="RefSeq" id="WP_112894425.1">
    <property type="nucleotide sequence ID" value="NZ_CAWNYH010000004.1"/>
</dbReference>
<dbReference type="GO" id="GO:0043041">
    <property type="term" value="P:amino acid activation for nonribosomal peptide biosynthetic process"/>
    <property type="evidence" value="ECO:0007669"/>
    <property type="project" value="TreeGrafter"/>
</dbReference>
<dbReference type="InterPro" id="IPR009081">
    <property type="entry name" value="PP-bd_ACP"/>
</dbReference>
<dbReference type="SUPFAM" id="SSF52777">
    <property type="entry name" value="CoA-dependent acyltransferases"/>
    <property type="match status" value="6"/>
</dbReference>
<dbReference type="EMBL" id="NSCM01000004">
    <property type="protein sequence ID" value="RAX13767.1"/>
    <property type="molecule type" value="Genomic_DNA"/>
</dbReference>
<dbReference type="InterPro" id="IPR023213">
    <property type="entry name" value="CAT-like_dom_sf"/>
</dbReference>
<dbReference type="SUPFAM" id="SSF47336">
    <property type="entry name" value="ACP-like"/>
    <property type="match status" value="3"/>
</dbReference>
<dbReference type="InterPro" id="IPR025110">
    <property type="entry name" value="AMP-bd_C"/>
</dbReference>
<dbReference type="FunFam" id="3.30.300.30:FF:000015">
    <property type="entry name" value="Nonribosomal peptide synthase SidD"/>
    <property type="match status" value="1"/>
</dbReference>
<dbReference type="PANTHER" id="PTHR45527:SF1">
    <property type="entry name" value="FATTY ACID SYNTHASE"/>
    <property type="match status" value="1"/>
</dbReference>
<feature type="domain" description="Carrier" evidence="5">
    <location>
        <begin position="995"/>
        <end position="1069"/>
    </location>
</feature>
<keyword evidence="4" id="KW-0597">Phosphoprotein</keyword>
<dbReference type="CDD" id="cd19531">
    <property type="entry name" value="LCL_NRPS-like"/>
    <property type="match status" value="1"/>
</dbReference>
<dbReference type="GO" id="GO:0044550">
    <property type="term" value="P:secondary metabolite biosynthetic process"/>
    <property type="evidence" value="ECO:0007669"/>
    <property type="project" value="UniProtKB-ARBA"/>
</dbReference>
<dbReference type="InterPro" id="IPR010071">
    <property type="entry name" value="AA_adenyl_dom"/>
</dbReference>
<dbReference type="FunFam" id="1.10.1200.10:FF:000005">
    <property type="entry name" value="Nonribosomal peptide synthetase 1"/>
    <property type="match status" value="2"/>
</dbReference>